<dbReference type="EMBL" id="BPVZ01000092">
    <property type="protein sequence ID" value="GKV31594.1"/>
    <property type="molecule type" value="Genomic_DNA"/>
</dbReference>
<evidence type="ECO:0000313" key="1">
    <source>
        <dbReference type="EMBL" id="GKV31594.1"/>
    </source>
</evidence>
<protein>
    <submittedName>
        <fullName evidence="1">Uncharacterized protein</fullName>
    </submittedName>
</protein>
<dbReference type="Pfam" id="PF00560">
    <property type="entry name" value="LRR_1"/>
    <property type="match status" value="2"/>
</dbReference>
<proteinExistence type="predicted"/>
<dbReference type="Proteomes" id="UP001054252">
    <property type="component" value="Unassembled WGS sequence"/>
</dbReference>
<dbReference type="Gene3D" id="3.80.10.10">
    <property type="entry name" value="Ribonuclease Inhibitor"/>
    <property type="match status" value="1"/>
</dbReference>
<dbReference type="InterPro" id="IPR032675">
    <property type="entry name" value="LRR_dom_sf"/>
</dbReference>
<evidence type="ECO:0000313" key="2">
    <source>
        <dbReference type="Proteomes" id="UP001054252"/>
    </source>
</evidence>
<accession>A0AAV5L326</accession>
<dbReference type="InterPro" id="IPR001611">
    <property type="entry name" value="Leu-rich_rpt"/>
</dbReference>
<dbReference type="AlphaFoldDB" id="A0AAV5L326"/>
<gene>
    <name evidence="1" type="ORF">SLEP1_g40271</name>
</gene>
<comment type="caution">
    <text evidence="1">The sequence shown here is derived from an EMBL/GenBank/DDBJ whole genome shotgun (WGS) entry which is preliminary data.</text>
</comment>
<keyword evidence="2" id="KW-1185">Reference proteome</keyword>
<dbReference type="InterPro" id="IPR052595">
    <property type="entry name" value="LRRC69/RLP"/>
</dbReference>
<name>A0AAV5L326_9ROSI</name>
<organism evidence="1 2">
    <name type="scientific">Rubroshorea leprosula</name>
    <dbReference type="NCBI Taxonomy" id="152421"/>
    <lineage>
        <taxon>Eukaryota</taxon>
        <taxon>Viridiplantae</taxon>
        <taxon>Streptophyta</taxon>
        <taxon>Embryophyta</taxon>
        <taxon>Tracheophyta</taxon>
        <taxon>Spermatophyta</taxon>
        <taxon>Magnoliopsida</taxon>
        <taxon>eudicotyledons</taxon>
        <taxon>Gunneridae</taxon>
        <taxon>Pentapetalae</taxon>
        <taxon>rosids</taxon>
        <taxon>malvids</taxon>
        <taxon>Malvales</taxon>
        <taxon>Dipterocarpaceae</taxon>
        <taxon>Rubroshorea</taxon>
    </lineage>
</organism>
<sequence length="69" mass="7222">MGLEGQVFSDIPSLTELQTLDLSYNEGLTGSLPASIGNLKKLTSLILVGCGFTGIIPDTIGNLQQLTTL</sequence>
<dbReference type="SUPFAM" id="SSF52058">
    <property type="entry name" value="L domain-like"/>
    <property type="match status" value="1"/>
</dbReference>
<reference evidence="1 2" key="1">
    <citation type="journal article" date="2021" name="Commun. Biol.">
        <title>The genome of Shorea leprosula (Dipterocarpaceae) highlights the ecological relevance of drought in aseasonal tropical rainforests.</title>
        <authorList>
            <person name="Ng K.K.S."/>
            <person name="Kobayashi M.J."/>
            <person name="Fawcett J.A."/>
            <person name="Hatakeyama M."/>
            <person name="Paape T."/>
            <person name="Ng C.H."/>
            <person name="Ang C.C."/>
            <person name="Tnah L.H."/>
            <person name="Lee C.T."/>
            <person name="Nishiyama T."/>
            <person name="Sese J."/>
            <person name="O'Brien M.J."/>
            <person name="Copetti D."/>
            <person name="Mohd Noor M.I."/>
            <person name="Ong R.C."/>
            <person name="Putra M."/>
            <person name="Sireger I.Z."/>
            <person name="Indrioko S."/>
            <person name="Kosugi Y."/>
            <person name="Izuno A."/>
            <person name="Isagi Y."/>
            <person name="Lee S.L."/>
            <person name="Shimizu K.K."/>
        </authorList>
    </citation>
    <scope>NUCLEOTIDE SEQUENCE [LARGE SCALE GENOMIC DNA]</scope>
    <source>
        <strain evidence="1">214</strain>
    </source>
</reference>
<dbReference type="PANTHER" id="PTHR48057">
    <property type="entry name" value="LEUCINE-RICH REPEAT SERINE/THREONINE-PROTEIN KINASE 1"/>
    <property type="match status" value="1"/>
</dbReference>